<evidence type="ECO:0000313" key="3">
    <source>
        <dbReference type="EMBL" id="NDK89639.1"/>
    </source>
</evidence>
<protein>
    <submittedName>
        <fullName evidence="3">LLM class flavin-dependent oxidoreductase</fullName>
    </submittedName>
</protein>
<dbReference type="InterPro" id="IPR050564">
    <property type="entry name" value="F420-G6PD/mer"/>
</dbReference>
<evidence type="ECO:0000259" key="2">
    <source>
        <dbReference type="Pfam" id="PF00296"/>
    </source>
</evidence>
<dbReference type="Proteomes" id="UP000466307">
    <property type="component" value="Unassembled WGS sequence"/>
</dbReference>
<feature type="domain" description="Luciferase-like" evidence="2">
    <location>
        <begin position="13"/>
        <end position="312"/>
    </location>
</feature>
<dbReference type="EMBL" id="JAADZU010000021">
    <property type="protein sequence ID" value="NDK89639.1"/>
    <property type="molecule type" value="Genomic_DNA"/>
</dbReference>
<dbReference type="PANTHER" id="PTHR43244">
    <property type="match status" value="1"/>
</dbReference>
<name>A0A7K3LN33_9ACTN</name>
<dbReference type="Pfam" id="PF00296">
    <property type="entry name" value="Bac_luciferase"/>
    <property type="match status" value="1"/>
</dbReference>
<keyword evidence="1" id="KW-0560">Oxidoreductase</keyword>
<dbReference type="GO" id="GO:0016705">
    <property type="term" value="F:oxidoreductase activity, acting on paired donors, with incorporation or reduction of molecular oxygen"/>
    <property type="evidence" value="ECO:0007669"/>
    <property type="project" value="InterPro"/>
</dbReference>
<accession>A0A7K3LN33</accession>
<keyword evidence="4" id="KW-1185">Reference proteome</keyword>
<dbReference type="InterPro" id="IPR036661">
    <property type="entry name" value="Luciferase-like_sf"/>
</dbReference>
<comment type="caution">
    <text evidence="3">The sequence shown here is derived from an EMBL/GenBank/DDBJ whole genome shotgun (WGS) entry which is preliminary data.</text>
</comment>
<dbReference type="AlphaFoldDB" id="A0A7K3LN33"/>
<organism evidence="3 4">
    <name type="scientific">Gordonia desulfuricans</name>
    <dbReference type="NCBI Taxonomy" id="89051"/>
    <lineage>
        <taxon>Bacteria</taxon>
        <taxon>Bacillati</taxon>
        <taxon>Actinomycetota</taxon>
        <taxon>Actinomycetes</taxon>
        <taxon>Mycobacteriales</taxon>
        <taxon>Gordoniaceae</taxon>
        <taxon>Gordonia</taxon>
    </lineage>
</organism>
<sequence>MKLPLGIHVGDRMTLPEIYAAAEFADQNGFDSFWVAEGRMARDGIVPMAIVAERTDRIRIGTGVVNNKSRNVALMAVTFKTLDEVAPGRIILGIGAWWEPLASKVGTPLRKPLASMREYITVLKQLFANETVSFDGEFVSVDGVRFDSMYRENKPVPVPVYVGAVGPKMLELSGEITDGVHMDFLLPPSYLEGAKAAIDRGVAKRSDGVEAIDLTQIVACSVDDSDPQEAIDHCKAFLTLYLMQQPHIAAHCGVERELVDRIQEVAGWPATKADIRKAMALVPNSLVQNVTACGSTQTVVDKLYEYHHAGVRVPVISTHGDHEQTLTRITRALQK</sequence>
<dbReference type="PANTHER" id="PTHR43244:SF1">
    <property type="entry name" value="5,10-METHYLENETETRAHYDROMETHANOPTERIN REDUCTASE"/>
    <property type="match status" value="1"/>
</dbReference>
<proteinExistence type="predicted"/>
<dbReference type="SUPFAM" id="SSF51679">
    <property type="entry name" value="Bacterial luciferase-like"/>
    <property type="match status" value="1"/>
</dbReference>
<dbReference type="Gene3D" id="3.20.20.30">
    <property type="entry name" value="Luciferase-like domain"/>
    <property type="match status" value="1"/>
</dbReference>
<reference evidence="3 4" key="1">
    <citation type="submission" date="2020-01" db="EMBL/GenBank/DDBJ databases">
        <title>Investigation of new actinobacteria for the biodesulphurisation of diesel fuel.</title>
        <authorList>
            <person name="Athi Narayanan S.M."/>
        </authorList>
    </citation>
    <scope>NUCLEOTIDE SEQUENCE [LARGE SCALE GENOMIC DNA]</scope>
    <source>
        <strain evidence="3 4">213E</strain>
    </source>
</reference>
<dbReference type="InterPro" id="IPR011251">
    <property type="entry name" value="Luciferase-like_dom"/>
</dbReference>
<dbReference type="CDD" id="cd01097">
    <property type="entry name" value="Tetrahydromethanopterin_reductase"/>
    <property type="match status" value="1"/>
</dbReference>
<gene>
    <name evidence="3" type="ORF">GYA93_08620</name>
</gene>
<evidence type="ECO:0000313" key="4">
    <source>
        <dbReference type="Proteomes" id="UP000466307"/>
    </source>
</evidence>
<evidence type="ECO:0000256" key="1">
    <source>
        <dbReference type="ARBA" id="ARBA00023002"/>
    </source>
</evidence>
<dbReference type="RefSeq" id="WP_059039381.1">
    <property type="nucleotide sequence ID" value="NZ_JAADZU010000021.1"/>
</dbReference>